<sequence length="66" mass="7704">MCKILTNAILSLDTAFLSNEASDPLEGFFFFDEKQMFPLWIALAASIFFVVHFRIHQSSMRTYYEC</sequence>
<keyword evidence="1" id="KW-0812">Transmembrane</keyword>
<protein>
    <submittedName>
        <fullName evidence="2">Uncharacterized protein</fullName>
    </submittedName>
</protein>
<feature type="transmembrane region" description="Helical" evidence="1">
    <location>
        <begin position="37"/>
        <end position="55"/>
    </location>
</feature>
<evidence type="ECO:0000313" key="3">
    <source>
        <dbReference type="Proteomes" id="UP000276133"/>
    </source>
</evidence>
<dbReference type="AlphaFoldDB" id="A0A3M7RNV6"/>
<keyword evidence="1" id="KW-1133">Transmembrane helix</keyword>
<dbReference type="Proteomes" id="UP000276133">
    <property type="component" value="Unassembled WGS sequence"/>
</dbReference>
<gene>
    <name evidence="2" type="ORF">BpHYR1_003801</name>
</gene>
<proteinExistence type="predicted"/>
<reference evidence="2 3" key="1">
    <citation type="journal article" date="2018" name="Sci. Rep.">
        <title>Genomic signatures of local adaptation to the degree of environmental predictability in rotifers.</title>
        <authorList>
            <person name="Franch-Gras L."/>
            <person name="Hahn C."/>
            <person name="Garcia-Roger E.M."/>
            <person name="Carmona M.J."/>
            <person name="Serra M."/>
            <person name="Gomez A."/>
        </authorList>
    </citation>
    <scope>NUCLEOTIDE SEQUENCE [LARGE SCALE GENOMIC DNA]</scope>
    <source>
        <strain evidence="2">HYR1</strain>
    </source>
</reference>
<evidence type="ECO:0000256" key="1">
    <source>
        <dbReference type="SAM" id="Phobius"/>
    </source>
</evidence>
<keyword evidence="1" id="KW-0472">Membrane</keyword>
<name>A0A3M7RNV6_BRAPC</name>
<organism evidence="2 3">
    <name type="scientific">Brachionus plicatilis</name>
    <name type="common">Marine rotifer</name>
    <name type="synonym">Brachionus muelleri</name>
    <dbReference type="NCBI Taxonomy" id="10195"/>
    <lineage>
        <taxon>Eukaryota</taxon>
        <taxon>Metazoa</taxon>
        <taxon>Spiralia</taxon>
        <taxon>Gnathifera</taxon>
        <taxon>Rotifera</taxon>
        <taxon>Eurotatoria</taxon>
        <taxon>Monogononta</taxon>
        <taxon>Pseudotrocha</taxon>
        <taxon>Ploima</taxon>
        <taxon>Brachionidae</taxon>
        <taxon>Brachionus</taxon>
    </lineage>
</organism>
<keyword evidence="3" id="KW-1185">Reference proteome</keyword>
<comment type="caution">
    <text evidence="2">The sequence shown here is derived from an EMBL/GenBank/DDBJ whole genome shotgun (WGS) entry which is preliminary data.</text>
</comment>
<dbReference type="EMBL" id="REGN01002970">
    <property type="protein sequence ID" value="RNA25169.1"/>
    <property type="molecule type" value="Genomic_DNA"/>
</dbReference>
<evidence type="ECO:0000313" key="2">
    <source>
        <dbReference type="EMBL" id="RNA25169.1"/>
    </source>
</evidence>
<accession>A0A3M7RNV6</accession>